<dbReference type="InterPro" id="IPR036849">
    <property type="entry name" value="Enolase-like_C_sf"/>
</dbReference>
<dbReference type="SUPFAM" id="SSF54826">
    <property type="entry name" value="Enolase N-terminal domain-like"/>
    <property type="match status" value="1"/>
</dbReference>
<dbReference type="Gene3D" id="3.30.390.10">
    <property type="entry name" value="Enolase-like, N-terminal domain"/>
    <property type="match status" value="1"/>
</dbReference>
<gene>
    <name evidence="7" type="ORF">DY240_06735</name>
</gene>
<dbReference type="PANTHER" id="PTHR13794:SF58">
    <property type="entry name" value="MITOCHONDRIAL ENOLASE SUPERFAMILY MEMBER 1"/>
    <property type="match status" value="1"/>
</dbReference>
<evidence type="ECO:0000256" key="5">
    <source>
        <dbReference type="SAM" id="MobiDB-lite"/>
    </source>
</evidence>
<evidence type="ECO:0000256" key="1">
    <source>
        <dbReference type="ARBA" id="ARBA00001946"/>
    </source>
</evidence>
<dbReference type="InterPro" id="IPR013342">
    <property type="entry name" value="Mandelate_racemase_C"/>
</dbReference>
<dbReference type="FunFam" id="3.20.20.120:FF:000005">
    <property type="entry name" value="Putative L-rhamnonate dehydratase"/>
    <property type="match status" value="1"/>
</dbReference>
<evidence type="ECO:0000256" key="4">
    <source>
        <dbReference type="ARBA" id="ARBA00022842"/>
    </source>
</evidence>
<protein>
    <submittedName>
        <fullName evidence="7">L-rhamnonate dehydratase</fullName>
        <ecNumber evidence="7">4.2.1.90</ecNumber>
    </submittedName>
</protein>
<dbReference type="GO" id="GO:0000287">
    <property type="term" value="F:magnesium ion binding"/>
    <property type="evidence" value="ECO:0007669"/>
    <property type="project" value="TreeGrafter"/>
</dbReference>
<dbReference type="InterPro" id="IPR046945">
    <property type="entry name" value="RHMD-like"/>
</dbReference>
<sequence>MCAGTGMPHCGTGRGRRGAVAGSGHPLRIALTVVARRSKDGGMTTVPGDRIVAVRTYFDQRPAATTTRPAGETAGDDRPAHWLQGKVANPMTKYAEFRDNRHAAIGPNANRTVVVEVESASGEVGYATTSGGLATAAIVEQHLEYLVVGESAYAHSRLWDRMFSSTLLYGRKGIVLHAISGVDIAVWDLHGKLAGLPVHALLGGKIRDAVRVYATGPEPSTARELGFAGAKLPLTYAPCEGEAGFRANVEIAAKARESLPADFPLMYDCWMSLDVDYAARLAAAVADLGVAWIEEPLPPDDYSGLRRLRDRMPPGMMLATGEHEYTANGFRLLCEAGVDVVQPDPAWCGGLTELLRISAVAQVFGVRVIPHVGGMPAYHFMVTRPDGDVAEFPVLSADGATVTGQHEPLFSGEVLPVDGHIAPNDAPGFGLTLDPDAELLPALPGTA</sequence>
<keyword evidence="8" id="KW-1185">Reference proteome</keyword>
<dbReference type="Gene3D" id="3.20.20.120">
    <property type="entry name" value="Enolase-like C-terminal domain"/>
    <property type="match status" value="1"/>
</dbReference>
<name>A0A418KTW8_9ACTN</name>
<dbReference type="GO" id="GO:0016052">
    <property type="term" value="P:carbohydrate catabolic process"/>
    <property type="evidence" value="ECO:0007669"/>
    <property type="project" value="TreeGrafter"/>
</dbReference>
<dbReference type="Proteomes" id="UP000284057">
    <property type="component" value="Unassembled WGS sequence"/>
</dbReference>
<dbReference type="SMART" id="SM00922">
    <property type="entry name" value="MR_MLE"/>
    <property type="match status" value="1"/>
</dbReference>
<keyword evidence="7" id="KW-0456">Lyase</keyword>
<dbReference type="GO" id="GO:0050032">
    <property type="term" value="F:L-rhamnonate dehydratase activity"/>
    <property type="evidence" value="ECO:0007669"/>
    <property type="project" value="UniProtKB-EC"/>
</dbReference>
<evidence type="ECO:0000313" key="8">
    <source>
        <dbReference type="Proteomes" id="UP000284057"/>
    </source>
</evidence>
<feature type="domain" description="Mandelate racemase/muconate lactonizing enzyme C-terminal" evidence="6">
    <location>
        <begin position="219"/>
        <end position="315"/>
    </location>
</feature>
<evidence type="ECO:0000256" key="2">
    <source>
        <dbReference type="ARBA" id="ARBA00010339"/>
    </source>
</evidence>
<dbReference type="SFLD" id="SFLDS00001">
    <property type="entry name" value="Enolase"/>
    <property type="match status" value="1"/>
</dbReference>
<dbReference type="EC" id="4.2.1.90" evidence="7"/>
<feature type="region of interest" description="Disordered" evidence="5">
    <location>
        <begin position="1"/>
        <end position="22"/>
    </location>
</feature>
<reference evidence="7 8" key="1">
    <citation type="submission" date="2018-09" db="EMBL/GenBank/DDBJ databases">
        <title>Isolation, diversity and antifungal activity of actinobacteria from wheat.</title>
        <authorList>
            <person name="Han C."/>
        </authorList>
    </citation>
    <scope>NUCLEOTIDE SEQUENCE [LARGE SCALE GENOMIC DNA]</scope>
    <source>
        <strain evidence="7 8">NEAU-YY265</strain>
    </source>
</reference>
<dbReference type="PANTHER" id="PTHR13794">
    <property type="entry name" value="ENOLASE SUPERFAMILY, MANDELATE RACEMASE"/>
    <property type="match status" value="1"/>
</dbReference>
<accession>A0A418KTW8</accession>
<dbReference type="SUPFAM" id="SSF51604">
    <property type="entry name" value="Enolase C-terminal domain-like"/>
    <property type="match status" value="1"/>
</dbReference>
<proteinExistence type="inferred from homology"/>
<dbReference type="SFLD" id="SFLDG00179">
    <property type="entry name" value="mandelate_racemase"/>
    <property type="match status" value="1"/>
</dbReference>
<dbReference type="EMBL" id="QUAL01000054">
    <property type="protein sequence ID" value="RIQ30981.1"/>
    <property type="molecule type" value="Genomic_DNA"/>
</dbReference>
<evidence type="ECO:0000313" key="7">
    <source>
        <dbReference type="EMBL" id="RIQ30981.1"/>
    </source>
</evidence>
<dbReference type="NCBIfam" id="NF011968">
    <property type="entry name" value="PRK15440.1"/>
    <property type="match status" value="1"/>
</dbReference>
<keyword evidence="4" id="KW-0460">Magnesium</keyword>
<evidence type="ECO:0000256" key="3">
    <source>
        <dbReference type="ARBA" id="ARBA00022723"/>
    </source>
</evidence>
<keyword evidence="3" id="KW-0479">Metal-binding</keyword>
<comment type="similarity">
    <text evidence="2">Belongs to the mandelate racemase/muconate lactonizing enzyme family. GalD subfamily.</text>
</comment>
<comment type="cofactor">
    <cofactor evidence="1">
        <name>Mg(2+)</name>
        <dbReference type="ChEBI" id="CHEBI:18420"/>
    </cofactor>
</comment>
<dbReference type="InterPro" id="IPR029017">
    <property type="entry name" value="Enolase-like_N"/>
</dbReference>
<dbReference type="InterPro" id="IPR029065">
    <property type="entry name" value="Enolase_C-like"/>
</dbReference>
<dbReference type="Pfam" id="PF02746">
    <property type="entry name" value="MR_MLE_N"/>
    <property type="match status" value="1"/>
</dbReference>
<dbReference type="InterPro" id="IPR013341">
    <property type="entry name" value="Mandelate_racemase_N_dom"/>
</dbReference>
<dbReference type="Pfam" id="PF13378">
    <property type="entry name" value="MR_MLE_C"/>
    <property type="match status" value="1"/>
</dbReference>
<organism evidence="7 8">
    <name type="scientific">Jiangella rhizosphaerae</name>
    <dbReference type="NCBI Taxonomy" id="2293569"/>
    <lineage>
        <taxon>Bacteria</taxon>
        <taxon>Bacillati</taxon>
        <taxon>Actinomycetota</taxon>
        <taxon>Actinomycetes</taxon>
        <taxon>Jiangellales</taxon>
        <taxon>Jiangellaceae</taxon>
        <taxon>Jiangella</taxon>
    </lineage>
</organism>
<dbReference type="AlphaFoldDB" id="A0A418KTW8"/>
<evidence type="ECO:0000259" key="6">
    <source>
        <dbReference type="SMART" id="SM00922"/>
    </source>
</evidence>
<comment type="caution">
    <text evidence="7">The sequence shown here is derived from an EMBL/GenBank/DDBJ whole genome shotgun (WGS) entry which is preliminary data.</text>
</comment>